<feature type="region of interest" description="Disordered" evidence="1">
    <location>
        <begin position="121"/>
        <end position="166"/>
    </location>
</feature>
<evidence type="ECO:0000313" key="4">
    <source>
        <dbReference type="WBParaSite" id="TCLT_0000851501-mRNA-1"/>
    </source>
</evidence>
<reference evidence="2 3" key="2">
    <citation type="submission" date="2018-11" db="EMBL/GenBank/DDBJ databases">
        <authorList>
            <consortium name="Pathogen Informatics"/>
        </authorList>
    </citation>
    <scope>NUCLEOTIDE SEQUENCE [LARGE SCALE GENOMIC DNA]</scope>
</reference>
<protein>
    <submittedName>
        <fullName evidence="4">RAD51_interact domain-containing protein</fullName>
    </submittedName>
</protein>
<dbReference type="OMA" id="WHECEEV"/>
<dbReference type="Proteomes" id="UP000276776">
    <property type="component" value="Unassembled WGS sequence"/>
</dbReference>
<accession>A0A0N5D663</accession>
<dbReference type="OrthoDB" id="10678270at2759"/>
<sequence length="259" mass="28934">MNSAAESGLRSRNIGKRNSRRNRVHYHHEPKYSLPIHITQKSCAKEKFFPPPILHTKIHQLDANSLNVSGVLEKEEKSKSPSLLKDLANKKLSSTKIPVLFANQKCSPALVCLRGKVSSVSSASSGVGSVSEDDYEIDMEKSETSEQQSAKKVNSEEVSIRKEPAEHFEKRKTKSLDCSVECESYTNTGPFETVFEVEEGANNCALDQSEEVSHCAREPSLQRKKKHKFSLVRSFQKMRDRALSLPAISVAKLSRSKCV</sequence>
<proteinExistence type="predicted"/>
<feature type="compositionally biased region" description="Basic and acidic residues" evidence="1">
    <location>
        <begin position="153"/>
        <end position="166"/>
    </location>
</feature>
<evidence type="ECO:0000313" key="3">
    <source>
        <dbReference type="Proteomes" id="UP000276776"/>
    </source>
</evidence>
<evidence type="ECO:0000313" key="2">
    <source>
        <dbReference type="EMBL" id="VDN06068.1"/>
    </source>
</evidence>
<feature type="compositionally biased region" description="Low complexity" evidence="1">
    <location>
        <begin position="121"/>
        <end position="130"/>
    </location>
</feature>
<name>A0A0N5D663_THECL</name>
<evidence type="ECO:0000256" key="1">
    <source>
        <dbReference type="SAM" id="MobiDB-lite"/>
    </source>
</evidence>
<dbReference type="AlphaFoldDB" id="A0A0N5D663"/>
<reference evidence="4" key="1">
    <citation type="submission" date="2017-02" db="UniProtKB">
        <authorList>
            <consortium name="WormBaseParasite"/>
        </authorList>
    </citation>
    <scope>IDENTIFICATION</scope>
</reference>
<gene>
    <name evidence="2" type="ORF">TCLT_LOCUS8504</name>
</gene>
<feature type="compositionally biased region" description="Basic residues" evidence="1">
    <location>
        <begin position="13"/>
        <end position="27"/>
    </location>
</feature>
<keyword evidence="3" id="KW-1185">Reference proteome</keyword>
<feature type="region of interest" description="Disordered" evidence="1">
    <location>
        <begin position="1"/>
        <end position="27"/>
    </location>
</feature>
<dbReference type="STRING" id="103827.A0A0N5D663"/>
<organism evidence="4">
    <name type="scientific">Thelazia callipaeda</name>
    <name type="common">Oriental eyeworm</name>
    <name type="synonym">Parasitic nematode</name>
    <dbReference type="NCBI Taxonomy" id="103827"/>
    <lineage>
        <taxon>Eukaryota</taxon>
        <taxon>Metazoa</taxon>
        <taxon>Ecdysozoa</taxon>
        <taxon>Nematoda</taxon>
        <taxon>Chromadorea</taxon>
        <taxon>Rhabditida</taxon>
        <taxon>Spirurina</taxon>
        <taxon>Spiruromorpha</taxon>
        <taxon>Thelazioidea</taxon>
        <taxon>Thelaziidae</taxon>
        <taxon>Thelazia</taxon>
    </lineage>
</organism>
<dbReference type="WBParaSite" id="TCLT_0000851501-mRNA-1">
    <property type="protein sequence ID" value="TCLT_0000851501-mRNA-1"/>
    <property type="gene ID" value="TCLT_0000851501"/>
</dbReference>
<dbReference type="EMBL" id="UYYF01004642">
    <property type="protein sequence ID" value="VDN06068.1"/>
    <property type="molecule type" value="Genomic_DNA"/>
</dbReference>